<protein>
    <submittedName>
        <fullName evidence="2">Iron chaperone</fullName>
    </submittedName>
</protein>
<feature type="domain" description="YdhG-like" evidence="1">
    <location>
        <begin position="16"/>
        <end position="110"/>
    </location>
</feature>
<dbReference type="Proteomes" id="UP001596170">
    <property type="component" value="Unassembled WGS sequence"/>
</dbReference>
<keyword evidence="3" id="KW-1185">Reference proteome</keyword>
<organism evidence="2 3">
    <name type="scientific">Paenisporosarcina macmurdoensis</name>
    <dbReference type="NCBI Taxonomy" id="212659"/>
    <lineage>
        <taxon>Bacteria</taxon>
        <taxon>Bacillati</taxon>
        <taxon>Bacillota</taxon>
        <taxon>Bacilli</taxon>
        <taxon>Bacillales</taxon>
        <taxon>Caryophanaceae</taxon>
        <taxon>Paenisporosarcina</taxon>
    </lineage>
</organism>
<evidence type="ECO:0000313" key="3">
    <source>
        <dbReference type="Proteomes" id="UP001596170"/>
    </source>
</evidence>
<dbReference type="RefSeq" id="WP_377733810.1">
    <property type="nucleotide sequence ID" value="NZ_JBHSRI010000015.1"/>
</dbReference>
<gene>
    <name evidence="2" type="ORF">ACFPYN_09620</name>
</gene>
<comment type="caution">
    <text evidence="2">The sequence shown here is derived from an EMBL/GenBank/DDBJ whole genome shotgun (WGS) entry which is preliminary data.</text>
</comment>
<evidence type="ECO:0000259" key="1">
    <source>
        <dbReference type="Pfam" id="PF08818"/>
    </source>
</evidence>
<dbReference type="Gene3D" id="3.90.1150.200">
    <property type="match status" value="1"/>
</dbReference>
<accession>A0ABW1L6X7</accession>
<sequence length="123" mass="14365">MEVFAEFLAKIDNPQHRDRTEEVLIWITKRFPNLMPKIAWNQPMFTDHGTYIIGFSVAKHHLAVAPELAGITHFSDEIVQAGYDHTKQLVLIKWDSPVDYSLLEKMIDFNMLDKADCSTFWRK</sequence>
<evidence type="ECO:0000313" key="2">
    <source>
        <dbReference type="EMBL" id="MFC6039676.1"/>
    </source>
</evidence>
<dbReference type="EMBL" id="JBHSRI010000015">
    <property type="protein sequence ID" value="MFC6039676.1"/>
    <property type="molecule type" value="Genomic_DNA"/>
</dbReference>
<reference evidence="3" key="1">
    <citation type="journal article" date="2019" name="Int. J. Syst. Evol. Microbiol.">
        <title>The Global Catalogue of Microorganisms (GCM) 10K type strain sequencing project: providing services to taxonomists for standard genome sequencing and annotation.</title>
        <authorList>
            <consortium name="The Broad Institute Genomics Platform"/>
            <consortium name="The Broad Institute Genome Sequencing Center for Infectious Disease"/>
            <person name="Wu L."/>
            <person name="Ma J."/>
        </authorList>
    </citation>
    <scope>NUCLEOTIDE SEQUENCE [LARGE SCALE GENOMIC DNA]</scope>
    <source>
        <strain evidence="3">CCUG 54527</strain>
    </source>
</reference>
<dbReference type="Pfam" id="PF08818">
    <property type="entry name" value="DUF1801"/>
    <property type="match status" value="1"/>
</dbReference>
<dbReference type="InterPro" id="IPR014922">
    <property type="entry name" value="YdhG-like"/>
</dbReference>
<dbReference type="SUPFAM" id="SSF159888">
    <property type="entry name" value="YdhG-like"/>
    <property type="match status" value="1"/>
</dbReference>
<name>A0ABW1L6X7_9BACL</name>
<proteinExistence type="predicted"/>